<evidence type="ECO:0000313" key="2">
    <source>
        <dbReference type="Proteomes" id="UP001058974"/>
    </source>
</evidence>
<dbReference type="Proteomes" id="UP001058974">
    <property type="component" value="Chromosome 1"/>
</dbReference>
<reference evidence="1 2" key="1">
    <citation type="journal article" date="2022" name="Nat. Genet.">
        <title>Improved pea reference genome and pan-genome highlight genomic features and evolutionary characteristics.</title>
        <authorList>
            <person name="Yang T."/>
            <person name="Liu R."/>
            <person name="Luo Y."/>
            <person name="Hu S."/>
            <person name="Wang D."/>
            <person name="Wang C."/>
            <person name="Pandey M.K."/>
            <person name="Ge S."/>
            <person name="Xu Q."/>
            <person name="Li N."/>
            <person name="Li G."/>
            <person name="Huang Y."/>
            <person name="Saxena R.K."/>
            <person name="Ji Y."/>
            <person name="Li M."/>
            <person name="Yan X."/>
            <person name="He Y."/>
            <person name="Liu Y."/>
            <person name="Wang X."/>
            <person name="Xiang C."/>
            <person name="Varshney R.K."/>
            <person name="Ding H."/>
            <person name="Gao S."/>
            <person name="Zong X."/>
        </authorList>
    </citation>
    <scope>NUCLEOTIDE SEQUENCE [LARGE SCALE GENOMIC DNA]</scope>
    <source>
        <strain evidence="1 2">cv. Zhongwan 6</strain>
    </source>
</reference>
<protein>
    <submittedName>
        <fullName evidence="1">Uncharacterized protein</fullName>
    </submittedName>
</protein>
<proteinExistence type="predicted"/>
<feature type="non-terminal residue" evidence="1">
    <location>
        <position position="1"/>
    </location>
</feature>
<accession>A0A9D4YP34</accession>
<gene>
    <name evidence="1" type="ORF">KIW84_010533</name>
</gene>
<dbReference type="Gramene" id="Psat01G0053300-T1">
    <property type="protein sequence ID" value="KAI5441105.1"/>
    <property type="gene ID" value="KIW84_010533"/>
</dbReference>
<comment type="caution">
    <text evidence="1">The sequence shown here is derived from an EMBL/GenBank/DDBJ whole genome shotgun (WGS) entry which is preliminary data.</text>
</comment>
<dbReference type="AlphaFoldDB" id="A0A9D4YP34"/>
<dbReference type="PANTHER" id="PTHR35121:SF2">
    <property type="entry name" value="SWIM-TYPE DOMAIN-CONTAINING PROTEIN"/>
    <property type="match status" value="1"/>
</dbReference>
<organism evidence="1 2">
    <name type="scientific">Pisum sativum</name>
    <name type="common">Garden pea</name>
    <name type="synonym">Lathyrus oleraceus</name>
    <dbReference type="NCBI Taxonomy" id="3888"/>
    <lineage>
        <taxon>Eukaryota</taxon>
        <taxon>Viridiplantae</taxon>
        <taxon>Streptophyta</taxon>
        <taxon>Embryophyta</taxon>
        <taxon>Tracheophyta</taxon>
        <taxon>Spermatophyta</taxon>
        <taxon>Magnoliopsida</taxon>
        <taxon>eudicotyledons</taxon>
        <taxon>Gunneridae</taxon>
        <taxon>Pentapetalae</taxon>
        <taxon>rosids</taxon>
        <taxon>fabids</taxon>
        <taxon>Fabales</taxon>
        <taxon>Fabaceae</taxon>
        <taxon>Papilionoideae</taxon>
        <taxon>50 kb inversion clade</taxon>
        <taxon>NPAAA clade</taxon>
        <taxon>Hologalegina</taxon>
        <taxon>IRL clade</taxon>
        <taxon>Fabeae</taxon>
        <taxon>Lathyrus</taxon>
    </lineage>
</organism>
<name>A0A9D4YP34_PEA</name>
<sequence>TLISQNQLQQYLAIGMATGAADGFLRPIYEGSISGYDHNVERRPYHRKCGCTLHSKSRKLCAHKSPISNGKVTYPFRRAWSEGNLALSASAYSSLSPSPSTSPTLHGGVKSRRSYLDLENQFDDKICGLFEIKESF</sequence>
<evidence type="ECO:0000313" key="1">
    <source>
        <dbReference type="EMBL" id="KAI5441105.1"/>
    </source>
</evidence>
<keyword evidence="2" id="KW-1185">Reference proteome</keyword>
<dbReference type="PANTHER" id="PTHR35121">
    <property type="entry name" value="HOMEODOMAIN PROTEIN 8, PUTATIVE-RELATED"/>
    <property type="match status" value="1"/>
</dbReference>
<dbReference type="EMBL" id="JAMSHJ010000001">
    <property type="protein sequence ID" value="KAI5441105.1"/>
    <property type="molecule type" value="Genomic_DNA"/>
</dbReference>